<dbReference type="Proteomes" id="UP000776276">
    <property type="component" value="Unassembled WGS sequence"/>
</dbReference>
<gene>
    <name evidence="2" type="ORF">KOF26_00010</name>
</gene>
<dbReference type="EMBL" id="JAHKRT010000001">
    <property type="protein sequence ID" value="MBU3076237.1"/>
    <property type="molecule type" value="Genomic_DNA"/>
</dbReference>
<reference evidence="2 3" key="1">
    <citation type="submission" date="2021-06" db="EMBL/GenBank/DDBJ databases">
        <title>Sphingomonas sp. XMGL2, whole genome shotgun sequencing project.</title>
        <authorList>
            <person name="Zhao G."/>
            <person name="Shen L."/>
        </authorList>
    </citation>
    <scope>NUCLEOTIDE SEQUENCE [LARGE SCALE GENOMIC DNA]</scope>
    <source>
        <strain evidence="2 3">XMGL2</strain>
    </source>
</reference>
<sequence>MIADSGATSVIDAGNCSPGFGSRHPIPVQAQGGPQEIRKSALGATSAPDSAHDTRLHDRKRHGLKTGGEEMTENAIKAMLA</sequence>
<evidence type="ECO:0000313" key="3">
    <source>
        <dbReference type="Proteomes" id="UP000776276"/>
    </source>
</evidence>
<protein>
    <submittedName>
        <fullName evidence="2">Uncharacterized protein</fullName>
    </submittedName>
</protein>
<organism evidence="2 3">
    <name type="scientific">Sphingomonas quercus</name>
    <dbReference type="NCBI Taxonomy" id="2842451"/>
    <lineage>
        <taxon>Bacteria</taxon>
        <taxon>Pseudomonadati</taxon>
        <taxon>Pseudomonadota</taxon>
        <taxon>Alphaproteobacteria</taxon>
        <taxon>Sphingomonadales</taxon>
        <taxon>Sphingomonadaceae</taxon>
        <taxon>Sphingomonas</taxon>
    </lineage>
</organism>
<feature type="region of interest" description="Disordered" evidence="1">
    <location>
        <begin position="1"/>
        <end position="81"/>
    </location>
</feature>
<evidence type="ECO:0000256" key="1">
    <source>
        <dbReference type="SAM" id="MobiDB-lite"/>
    </source>
</evidence>
<evidence type="ECO:0000313" key="2">
    <source>
        <dbReference type="EMBL" id="MBU3076237.1"/>
    </source>
</evidence>
<comment type="caution">
    <text evidence="2">The sequence shown here is derived from an EMBL/GenBank/DDBJ whole genome shotgun (WGS) entry which is preliminary data.</text>
</comment>
<dbReference type="RefSeq" id="WP_216318075.1">
    <property type="nucleotide sequence ID" value="NZ_JAHKRT010000001.1"/>
</dbReference>
<keyword evidence="3" id="KW-1185">Reference proteome</keyword>
<accession>A0ABS6BFA5</accession>
<proteinExistence type="predicted"/>
<name>A0ABS6BFA5_9SPHN</name>